<dbReference type="InterPro" id="IPR044066">
    <property type="entry name" value="TRIAD_supradom"/>
</dbReference>
<evidence type="ECO:0000256" key="9">
    <source>
        <dbReference type="ARBA" id="ARBA00022771"/>
    </source>
</evidence>
<organism evidence="18 19">
    <name type="scientific">Lymnaea stagnalis</name>
    <name type="common">Great pond snail</name>
    <name type="synonym">Helix stagnalis</name>
    <dbReference type="NCBI Taxonomy" id="6523"/>
    <lineage>
        <taxon>Eukaryota</taxon>
        <taxon>Metazoa</taxon>
        <taxon>Spiralia</taxon>
        <taxon>Lophotrochozoa</taxon>
        <taxon>Mollusca</taxon>
        <taxon>Gastropoda</taxon>
        <taxon>Heterobranchia</taxon>
        <taxon>Euthyneura</taxon>
        <taxon>Panpulmonata</taxon>
        <taxon>Hygrophila</taxon>
        <taxon>Lymnaeoidea</taxon>
        <taxon>Lymnaeidae</taxon>
        <taxon>Lymnaea</taxon>
    </lineage>
</organism>
<dbReference type="InterPro" id="IPR031127">
    <property type="entry name" value="E3_UB_ligase_RBR"/>
</dbReference>
<keyword evidence="10" id="KW-0833">Ubl conjugation pathway</keyword>
<evidence type="ECO:0000256" key="5">
    <source>
        <dbReference type="ARBA" id="ARBA00022679"/>
    </source>
</evidence>
<evidence type="ECO:0000256" key="7">
    <source>
        <dbReference type="ARBA" id="ARBA00022723"/>
    </source>
</evidence>
<dbReference type="Gene3D" id="2.20.25.20">
    <property type="match status" value="1"/>
</dbReference>
<feature type="region of interest" description="Disordered" evidence="15">
    <location>
        <begin position="613"/>
        <end position="669"/>
    </location>
</feature>
<gene>
    <name evidence="18" type="ORF">GSLYS_00004454001</name>
</gene>
<keyword evidence="13 16" id="KW-0472">Membrane</keyword>
<feature type="domain" description="RING-type" evidence="17">
    <location>
        <begin position="1"/>
        <end position="178"/>
    </location>
</feature>
<dbReference type="Gene3D" id="1.20.120.1750">
    <property type="match status" value="1"/>
</dbReference>
<reference evidence="18 19" key="1">
    <citation type="submission" date="2024-04" db="EMBL/GenBank/DDBJ databases">
        <authorList>
            <consortium name="Genoscope - CEA"/>
            <person name="William W."/>
        </authorList>
    </citation>
    <scope>NUCLEOTIDE SEQUENCE [LARGE SCALE GENOMIC DNA]</scope>
</reference>
<dbReference type="EC" id="2.3.2.31" evidence="4"/>
<keyword evidence="12 16" id="KW-1133">Transmembrane helix</keyword>
<keyword evidence="19" id="KW-1185">Reference proteome</keyword>
<evidence type="ECO:0000259" key="17">
    <source>
        <dbReference type="PROSITE" id="PS51873"/>
    </source>
</evidence>
<keyword evidence="5" id="KW-0808">Transferase</keyword>
<protein>
    <recommendedName>
        <fullName evidence="4">RBR-type E3 ubiquitin transferase</fullName>
        <ecNumber evidence="4">2.3.2.31</ecNumber>
    </recommendedName>
</protein>
<keyword evidence="8" id="KW-0677">Repeat</keyword>
<dbReference type="EMBL" id="CAXITT010000067">
    <property type="protein sequence ID" value="CAL1530321.1"/>
    <property type="molecule type" value="Genomic_DNA"/>
</dbReference>
<feature type="transmembrane region" description="Helical" evidence="16">
    <location>
        <begin position="241"/>
        <end position="272"/>
    </location>
</feature>
<feature type="region of interest" description="Disordered" evidence="15">
    <location>
        <begin position="457"/>
        <end position="511"/>
    </location>
</feature>
<dbReference type="GO" id="GO:0008270">
    <property type="term" value="F:zinc ion binding"/>
    <property type="evidence" value="ECO:0007669"/>
    <property type="project" value="UniProtKB-KW"/>
</dbReference>
<dbReference type="AlphaFoldDB" id="A0AAV2H993"/>
<evidence type="ECO:0000256" key="2">
    <source>
        <dbReference type="ARBA" id="ARBA00004141"/>
    </source>
</evidence>
<dbReference type="CDD" id="cd20338">
    <property type="entry name" value="BRcat_RBR_RNF19"/>
    <property type="match status" value="1"/>
</dbReference>
<accession>A0AAV2H993</accession>
<evidence type="ECO:0000256" key="4">
    <source>
        <dbReference type="ARBA" id="ARBA00012251"/>
    </source>
</evidence>
<comment type="caution">
    <text evidence="18">The sequence shown here is derived from an EMBL/GenBank/DDBJ whole genome shotgun (WGS) entry which is preliminary data.</text>
</comment>
<feature type="region of interest" description="Disordered" evidence="15">
    <location>
        <begin position="973"/>
        <end position="994"/>
    </location>
</feature>
<dbReference type="SUPFAM" id="SSF57850">
    <property type="entry name" value="RING/U-box"/>
    <property type="match status" value="2"/>
</dbReference>
<comment type="subcellular location">
    <subcellularLocation>
        <location evidence="2">Membrane</location>
        <topology evidence="2">Multi-pass membrane protein</topology>
    </subcellularLocation>
</comment>
<keyword evidence="6 16" id="KW-0812">Transmembrane</keyword>
<evidence type="ECO:0000313" key="18">
    <source>
        <dbReference type="EMBL" id="CAL1530321.1"/>
    </source>
</evidence>
<feature type="compositionally biased region" description="Basic and acidic residues" evidence="15">
    <location>
        <begin position="625"/>
        <end position="637"/>
    </location>
</feature>
<dbReference type="PROSITE" id="PS51873">
    <property type="entry name" value="TRIAD"/>
    <property type="match status" value="1"/>
</dbReference>
<dbReference type="GO" id="GO:0016567">
    <property type="term" value="P:protein ubiquitination"/>
    <property type="evidence" value="ECO:0007669"/>
    <property type="project" value="InterPro"/>
</dbReference>
<dbReference type="GO" id="GO:0061630">
    <property type="term" value="F:ubiquitin protein ligase activity"/>
    <property type="evidence" value="ECO:0007669"/>
    <property type="project" value="UniProtKB-EC"/>
</dbReference>
<feature type="transmembrane region" description="Helical" evidence="16">
    <location>
        <begin position="188"/>
        <end position="221"/>
    </location>
</feature>
<keyword evidence="7" id="KW-0479">Metal-binding</keyword>
<dbReference type="InterPro" id="IPR002867">
    <property type="entry name" value="IBR_dom"/>
</dbReference>
<dbReference type="FunFam" id="2.20.25.20:FF:000004">
    <property type="entry name" value="RBR-type E3 ubiquitin transferase"/>
    <property type="match status" value="1"/>
</dbReference>
<dbReference type="PANTHER" id="PTHR11685">
    <property type="entry name" value="RBR FAMILY RING FINGER AND IBR DOMAIN-CONTAINING"/>
    <property type="match status" value="1"/>
</dbReference>
<evidence type="ECO:0000256" key="13">
    <source>
        <dbReference type="ARBA" id="ARBA00023136"/>
    </source>
</evidence>
<evidence type="ECO:0000256" key="14">
    <source>
        <dbReference type="ARBA" id="ARBA00061087"/>
    </source>
</evidence>
<name>A0AAV2H993_LYMST</name>
<proteinExistence type="inferred from homology"/>
<comment type="similarity">
    <text evidence="14">Belongs to the RBR family. RNF19 subfamily.</text>
</comment>
<dbReference type="FunFam" id="1.20.120.1750:FF:000001">
    <property type="entry name" value="RBR-type E3 ubiquitin transferase"/>
    <property type="match status" value="1"/>
</dbReference>
<evidence type="ECO:0000256" key="6">
    <source>
        <dbReference type="ARBA" id="ARBA00022692"/>
    </source>
</evidence>
<evidence type="ECO:0000256" key="11">
    <source>
        <dbReference type="ARBA" id="ARBA00022833"/>
    </source>
</evidence>
<dbReference type="CDD" id="cd20355">
    <property type="entry name" value="Rcat_RBR_RNF19"/>
    <property type="match status" value="1"/>
</dbReference>
<dbReference type="GO" id="GO:0016020">
    <property type="term" value="C:membrane"/>
    <property type="evidence" value="ECO:0007669"/>
    <property type="project" value="UniProtKB-SubCell"/>
</dbReference>
<keyword evidence="9" id="KW-0863">Zinc-finger</keyword>
<comment type="catalytic activity">
    <reaction evidence="1">
        <text>[E2 ubiquitin-conjugating enzyme]-S-ubiquitinyl-L-cysteine + [acceptor protein]-L-lysine = [E2 ubiquitin-conjugating enzyme]-L-cysteine + [acceptor protein]-N(6)-ubiquitinyl-L-lysine.</text>
        <dbReference type="EC" id="2.3.2.31"/>
    </reaction>
</comment>
<sequence length="1030" mass="110078">MESRLAIACPECSELFHPNDIRAVVQDDVLMQKYEDFMLRRVLAMDSDTRWCPAPDCGYAVIAYGCAGCPKLKCERDGCDTYFCYHCKQYWHPNQTCDAARAERSPNNRSSSVSYSQESGAQNEIKSCPRCGAFIVKMDDGSCNHMTCAVCGAGFCWLCMKEISDLHYLSPSGCTFWGRKPWSRKKKILWQLGTLVGAPVGITLVAGIAVPAMIIGIPVWVGRKIHYRFEGTSKHKRNLAITGGVAASILAAPIIAGLAVGIGVPILLAYVYGVVPFSLCRSGGCGVTTTNTGGVRFEFDEHDENNTHGPYSTAGDNHSLETAPNVANPSIATSIGETSLGMTNSLSASGSHIDRAGILRDDSDRDSSSHRAIAGNSINGSLCSATYGAQHHKLEVHADISEHSAHCERSSVGGESYSMSLNDDASTRALAGSIVSPKDKDGISLCSRHFDGASGPLAYPEESSLKDDECASSSGGGGQHQRGSSSCPTSPHLRKASPAPSEDTHSTRGKKCTRFMDQVSEIESKSDCLSIGSIISTNSGSPCYDGVSPTLQTYSTLSLTTVTTTQAALASCESLMSEGKAETIGAADICKTTNMVSGVRVKAESTSVLMDGADSRRCEMGGARRKSDSTSRDDMNPSERLLASRKKSGTGCEKEHRSQPGNLSDISEIKGMPSLHTAGCPDLLAVIHTRCENVFLDKKGQTKARLISLSSFSSSFEEPSEFSSRRSMVGGFGNCETVRENVVYSGSMLDVGDSLSEVNSSQVSLEEGNVIRASSRSVLPVSTSAHDRHAFLVTGGGLKTSQNLHNTTTASIYTVDDRNSDADQANGHLLLCKRDSSLSHTSIGSDCAMAASPLPDVEMPTYLPDTVGAAASSPRSSEVACCHVSFHSPVNSLSRHKAVKINMAPLYKPSSEPHTHKSTDIYSQDSCPYTCAHLTPTETNKNLAEDQVTLPLISSISEPQLSHHSPSFLPCRGTKDAGRYPSSVPAEPQQGKTNEVLSTHTQHSLRSRLNLLEGQGQLETVKVECLYTDV</sequence>
<dbReference type="Proteomes" id="UP001497497">
    <property type="component" value="Unassembled WGS sequence"/>
</dbReference>
<dbReference type="Pfam" id="PF01485">
    <property type="entry name" value="IBR"/>
    <property type="match status" value="2"/>
</dbReference>
<evidence type="ECO:0000256" key="10">
    <source>
        <dbReference type="ARBA" id="ARBA00022786"/>
    </source>
</evidence>
<evidence type="ECO:0000313" key="19">
    <source>
        <dbReference type="Proteomes" id="UP001497497"/>
    </source>
</evidence>
<keyword evidence="11" id="KW-0862">Zinc</keyword>
<dbReference type="SMART" id="SM00647">
    <property type="entry name" value="IBR"/>
    <property type="match status" value="2"/>
</dbReference>
<evidence type="ECO:0000256" key="16">
    <source>
        <dbReference type="SAM" id="Phobius"/>
    </source>
</evidence>
<evidence type="ECO:0000256" key="12">
    <source>
        <dbReference type="ARBA" id="ARBA00022989"/>
    </source>
</evidence>
<evidence type="ECO:0000256" key="3">
    <source>
        <dbReference type="ARBA" id="ARBA00004906"/>
    </source>
</evidence>
<evidence type="ECO:0000256" key="1">
    <source>
        <dbReference type="ARBA" id="ARBA00001798"/>
    </source>
</evidence>
<evidence type="ECO:0000256" key="15">
    <source>
        <dbReference type="SAM" id="MobiDB-lite"/>
    </source>
</evidence>
<evidence type="ECO:0000256" key="8">
    <source>
        <dbReference type="ARBA" id="ARBA00022737"/>
    </source>
</evidence>
<comment type="pathway">
    <text evidence="3">Protein modification; protein ubiquitination.</text>
</comment>